<proteinExistence type="predicted"/>
<evidence type="ECO:0000313" key="2">
    <source>
        <dbReference type="EMBL" id="MFC5496296.1"/>
    </source>
</evidence>
<dbReference type="InterPro" id="IPR050128">
    <property type="entry name" value="Sulfate_adenylyltrnsfr_sub2"/>
</dbReference>
<sequence>MPASVEHITREIQDLYMSDSMPWIVGYSGGKDSTASLQLIWNAISSLPSDRRRFKPVHVISTDTLVENPVIAAWVDVSLKSMNLAATRQGLPIQAHRLTPALEHRFWVNLIGKGYPAPRPKFRWCTDRLKISASTAFIQSLSDQCGEAILVLGQRRGESSARDKVMDTYASSTRERLSRNKDPKLSRVWVYLPIETWSSDDVWEYIISNKNPWGVDNQDLFDIYRGATPDSECPIVVDKSTPSCGDSRFGCYVCTMVTQDKSMHAMIQNDKEKAWMQPILHFRNTYLAVDDRDFRDFRRMNGQLILMNDRLVHGPYSQERRRELLEQLLLTQQQVREAGRAQGFGDIELISLEELDAIRSLWVVEKGEIEDWVPEIYTRVMGVPYPGRELEPMPLERTDLGLLRTAATGWVNSAKTSATESEPLSAARVDELYKMTRSLLAVGFRGLQSRRRSEQLNELENVLKAYAFLDEADALQYARQHLVESGDNPDRGQLKENVDEGQVLDALLEGHSAQKVIPIRSIQVLPNAD</sequence>
<dbReference type="EMBL" id="JBHSMF010000002">
    <property type="protein sequence ID" value="MFC5496296.1"/>
    <property type="molecule type" value="Genomic_DNA"/>
</dbReference>
<accession>A0ABW0N7N9</accession>
<dbReference type="InterPro" id="IPR014729">
    <property type="entry name" value="Rossmann-like_a/b/a_fold"/>
</dbReference>
<dbReference type="PANTHER" id="PTHR43196:SF2">
    <property type="entry name" value="PHOSPHOADENOSINE PHOSPHOSULFATE REDUCTASE"/>
    <property type="match status" value="1"/>
</dbReference>
<gene>
    <name evidence="2" type="primary">dndC</name>
    <name evidence="2" type="ORF">ACFPOE_02000</name>
</gene>
<feature type="domain" description="Phosphoadenosine phosphosulphate reductase" evidence="1">
    <location>
        <begin position="24"/>
        <end position="211"/>
    </location>
</feature>
<dbReference type="NCBIfam" id="NF005316">
    <property type="entry name" value="PRK06850.1"/>
    <property type="match status" value="1"/>
</dbReference>
<dbReference type="Gene3D" id="3.40.50.620">
    <property type="entry name" value="HUPs"/>
    <property type="match status" value="1"/>
</dbReference>
<evidence type="ECO:0000259" key="1">
    <source>
        <dbReference type="Pfam" id="PF01507"/>
    </source>
</evidence>
<comment type="caution">
    <text evidence="2">The sequence shown here is derived from an EMBL/GenBank/DDBJ whole genome shotgun (WGS) entry which is preliminary data.</text>
</comment>
<keyword evidence="3" id="KW-1185">Reference proteome</keyword>
<dbReference type="InterPro" id="IPR002500">
    <property type="entry name" value="PAPS_reduct_dom"/>
</dbReference>
<dbReference type="SUPFAM" id="SSF52402">
    <property type="entry name" value="Adenine nucleotide alpha hydrolases-like"/>
    <property type="match status" value="1"/>
</dbReference>
<dbReference type="Pfam" id="PF01507">
    <property type="entry name" value="PAPS_reduct"/>
    <property type="match status" value="1"/>
</dbReference>
<dbReference type="NCBIfam" id="TIGR03183">
    <property type="entry name" value="DNA_S_dndC"/>
    <property type="match status" value="1"/>
</dbReference>
<evidence type="ECO:0000313" key="3">
    <source>
        <dbReference type="Proteomes" id="UP001596037"/>
    </source>
</evidence>
<organism evidence="2 3">
    <name type="scientific">Caenimonas terrae</name>
    <dbReference type="NCBI Taxonomy" id="696074"/>
    <lineage>
        <taxon>Bacteria</taxon>
        <taxon>Pseudomonadati</taxon>
        <taxon>Pseudomonadota</taxon>
        <taxon>Betaproteobacteria</taxon>
        <taxon>Burkholderiales</taxon>
        <taxon>Comamonadaceae</taxon>
        <taxon>Caenimonas</taxon>
    </lineage>
</organism>
<dbReference type="PANTHER" id="PTHR43196">
    <property type="entry name" value="SULFATE ADENYLYLTRANSFERASE SUBUNIT 2"/>
    <property type="match status" value="1"/>
</dbReference>
<dbReference type="RefSeq" id="WP_376848322.1">
    <property type="nucleotide sequence ID" value="NZ_JBHSMF010000002.1"/>
</dbReference>
<protein>
    <submittedName>
        <fullName evidence="2">DNA phosphorothioation system sulfurtransferase DndC</fullName>
    </submittedName>
</protein>
<name>A0ABW0N7N9_9BURK</name>
<reference evidence="3" key="1">
    <citation type="journal article" date="2019" name="Int. J. Syst. Evol. Microbiol.">
        <title>The Global Catalogue of Microorganisms (GCM) 10K type strain sequencing project: providing services to taxonomists for standard genome sequencing and annotation.</title>
        <authorList>
            <consortium name="The Broad Institute Genomics Platform"/>
            <consortium name="The Broad Institute Genome Sequencing Center for Infectious Disease"/>
            <person name="Wu L."/>
            <person name="Ma J."/>
        </authorList>
    </citation>
    <scope>NUCLEOTIDE SEQUENCE [LARGE SCALE GENOMIC DNA]</scope>
    <source>
        <strain evidence="3">CCUG 57401</strain>
    </source>
</reference>
<dbReference type="InterPro" id="IPR017598">
    <property type="entry name" value="SulphurTrfase_DndC"/>
</dbReference>
<dbReference type="Proteomes" id="UP001596037">
    <property type="component" value="Unassembled WGS sequence"/>
</dbReference>